<gene>
    <name evidence="9" type="ORF">SeMB42_g00661</name>
</gene>
<dbReference type="AlphaFoldDB" id="A0A507DPY1"/>
<keyword evidence="10" id="KW-1185">Reference proteome</keyword>
<comment type="caution">
    <text evidence="9">The sequence shown here is derived from an EMBL/GenBank/DDBJ whole genome shotgun (WGS) entry which is preliminary data.</text>
</comment>
<keyword evidence="6" id="KW-0687">Ribonucleoprotein</keyword>
<name>A0A507DPY1_9FUNG</name>
<evidence type="ECO:0000256" key="2">
    <source>
        <dbReference type="ARBA" id="ARBA00009863"/>
    </source>
</evidence>
<dbReference type="Pfam" id="PF10236">
    <property type="entry name" value="DAP3"/>
    <property type="match status" value="1"/>
</dbReference>
<comment type="subcellular location">
    <subcellularLocation>
        <location evidence="1">Mitochondrion</location>
    </subcellularLocation>
</comment>
<evidence type="ECO:0000313" key="10">
    <source>
        <dbReference type="Proteomes" id="UP000317494"/>
    </source>
</evidence>
<evidence type="ECO:0000256" key="1">
    <source>
        <dbReference type="ARBA" id="ARBA00004173"/>
    </source>
</evidence>
<keyword evidence="3" id="KW-0809">Transit peptide</keyword>
<feature type="compositionally biased region" description="Pro residues" evidence="8">
    <location>
        <begin position="46"/>
        <end position="56"/>
    </location>
</feature>
<reference evidence="9 10" key="1">
    <citation type="journal article" date="2019" name="Sci. Rep.">
        <title>Comparative genomics of chytrid fungi reveal insights into the obligate biotrophic and pathogenic lifestyle of Synchytrium endobioticum.</title>
        <authorList>
            <person name="van de Vossenberg B.T.L.H."/>
            <person name="Warris S."/>
            <person name="Nguyen H.D.T."/>
            <person name="van Gent-Pelzer M.P.E."/>
            <person name="Joly D.L."/>
            <person name="van de Geest H.C."/>
            <person name="Bonants P.J.M."/>
            <person name="Smith D.S."/>
            <person name="Levesque C.A."/>
            <person name="van der Lee T.A.J."/>
        </authorList>
    </citation>
    <scope>NUCLEOTIDE SEQUENCE [LARGE SCALE GENOMIC DNA]</scope>
    <source>
        <strain evidence="9 10">MB42</strain>
    </source>
</reference>
<accession>A0A507DPY1</accession>
<keyword evidence="5" id="KW-0496">Mitochondrion</keyword>
<comment type="similarity">
    <text evidence="2">Belongs to the mitochondrion-specific ribosomal protein mS29 family.</text>
</comment>
<protein>
    <recommendedName>
        <fullName evidence="7">Small ribosomal subunit protein mS29</fullName>
    </recommendedName>
</protein>
<dbReference type="PANTHER" id="PTHR12810">
    <property type="entry name" value="MITOCHONDRIAL 28S RIBOSOMAL PROTEIN S29"/>
    <property type="match status" value="1"/>
</dbReference>
<sequence length="415" mass="45578">MIKRQAYQTVRSSPTVVACRRYMKTTADAGRAPPVPPFHTRKELPSPSPLPQPAPSTSPNRHDLPTWGPGYVTQMKSQKLTYGSPTLAAPKVPTGVDPGSPFALLPDDVMSAFHTHLPKPLAHHFFLVRQPALLVREPVLRLLTQLRKQTPVLLDGAARVGKSSTLLQAVSHHYSLGALVVYIPHASSWIAGTAPFIHNPTTGLYDQPRLAADIIRQILHVNHKRLENYIRRLSTVHVYFPEIIVEKKTEDYSAHTLIDVSDLCRNKAVLPSPSLGIADVDIRLQPLDGKNPAPLQLVLSFRTTMFKPALLAWTLAILARGYASPGGSPVCTLPQPGNHQEEYSDALTHSQEMNTKSLGLKAWVPIGTMDRTLSVTVIVMRAGYDGGAGPQGRQTSIPKCWSKLEVELTNVEHIK</sequence>
<proteinExistence type="inferred from homology"/>
<keyword evidence="4" id="KW-0689">Ribosomal protein</keyword>
<dbReference type="InterPro" id="IPR019368">
    <property type="entry name" value="Ribosomal_mS29"/>
</dbReference>
<evidence type="ECO:0000256" key="8">
    <source>
        <dbReference type="SAM" id="MobiDB-lite"/>
    </source>
</evidence>
<dbReference type="GO" id="GO:0003735">
    <property type="term" value="F:structural constituent of ribosome"/>
    <property type="evidence" value="ECO:0007669"/>
    <property type="project" value="TreeGrafter"/>
</dbReference>
<evidence type="ECO:0000313" key="9">
    <source>
        <dbReference type="EMBL" id="TPX53653.1"/>
    </source>
</evidence>
<dbReference type="PANTHER" id="PTHR12810:SF0">
    <property type="entry name" value="SMALL RIBOSOMAL SUBUNIT PROTEIN MS29"/>
    <property type="match status" value="1"/>
</dbReference>
<dbReference type="EMBL" id="QEAN01000013">
    <property type="protein sequence ID" value="TPX53653.1"/>
    <property type="molecule type" value="Genomic_DNA"/>
</dbReference>
<dbReference type="GO" id="GO:0005763">
    <property type="term" value="C:mitochondrial small ribosomal subunit"/>
    <property type="evidence" value="ECO:0007669"/>
    <property type="project" value="TreeGrafter"/>
</dbReference>
<dbReference type="VEuPathDB" id="FungiDB:SeMB42_g00661"/>
<evidence type="ECO:0000256" key="4">
    <source>
        <dbReference type="ARBA" id="ARBA00022980"/>
    </source>
</evidence>
<evidence type="ECO:0000256" key="6">
    <source>
        <dbReference type="ARBA" id="ARBA00023274"/>
    </source>
</evidence>
<evidence type="ECO:0000256" key="5">
    <source>
        <dbReference type="ARBA" id="ARBA00023128"/>
    </source>
</evidence>
<evidence type="ECO:0000256" key="7">
    <source>
        <dbReference type="ARBA" id="ARBA00035140"/>
    </source>
</evidence>
<dbReference type="STRING" id="286115.A0A507DPY1"/>
<dbReference type="Proteomes" id="UP000317494">
    <property type="component" value="Unassembled WGS sequence"/>
</dbReference>
<evidence type="ECO:0000256" key="3">
    <source>
        <dbReference type="ARBA" id="ARBA00022946"/>
    </source>
</evidence>
<organism evidence="9 10">
    <name type="scientific">Synchytrium endobioticum</name>
    <dbReference type="NCBI Taxonomy" id="286115"/>
    <lineage>
        <taxon>Eukaryota</taxon>
        <taxon>Fungi</taxon>
        <taxon>Fungi incertae sedis</taxon>
        <taxon>Chytridiomycota</taxon>
        <taxon>Chytridiomycota incertae sedis</taxon>
        <taxon>Chytridiomycetes</taxon>
        <taxon>Synchytriales</taxon>
        <taxon>Synchytriaceae</taxon>
        <taxon>Synchytrium</taxon>
    </lineage>
</organism>
<feature type="region of interest" description="Disordered" evidence="8">
    <location>
        <begin position="27"/>
        <end position="67"/>
    </location>
</feature>